<protein>
    <recommendedName>
        <fullName evidence="3">Methyltransferase</fullName>
    </recommendedName>
</protein>
<dbReference type="HOGENOM" id="CLU_094523_0_0_5"/>
<dbReference type="SUPFAM" id="SSF53335">
    <property type="entry name" value="S-adenosyl-L-methionine-dependent methyltransferases"/>
    <property type="match status" value="1"/>
</dbReference>
<organism evidence="1 2">
    <name type="scientific">Fulvimarina pelagi HTCC2506</name>
    <dbReference type="NCBI Taxonomy" id="314231"/>
    <lineage>
        <taxon>Bacteria</taxon>
        <taxon>Pseudomonadati</taxon>
        <taxon>Pseudomonadota</taxon>
        <taxon>Alphaproteobacteria</taxon>
        <taxon>Hyphomicrobiales</taxon>
        <taxon>Aurantimonadaceae</taxon>
        <taxon>Fulvimarina</taxon>
    </lineage>
</organism>
<evidence type="ECO:0000313" key="1">
    <source>
        <dbReference type="EMBL" id="EAU40182.1"/>
    </source>
</evidence>
<dbReference type="RefSeq" id="WP_007067438.1">
    <property type="nucleotide sequence ID" value="NZ_DS022272.1"/>
</dbReference>
<dbReference type="STRING" id="217511.GCA_001463845_01042"/>
<dbReference type="AlphaFoldDB" id="Q0FYX6"/>
<evidence type="ECO:0008006" key="3">
    <source>
        <dbReference type="Google" id="ProtNLM"/>
    </source>
</evidence>
<reference evidence="1 2" key="1">
    <citation type="journal article" date="2010" name="J. Bacteriol.">
        <title>Genome sequence of Fulvimarina pelagi HTCC2506T, a Mn(II)-oxidizing alphaproteobacterium possessing an aerobic anoxygenic photosynthetic gene cluster and Xanthorhodopsin.</title>
        <authorList>
            <person name="Kang I."/>
            <person name="Oh H.M."/>
            <person name="Lim S.I."/>
            <person name="Ferriera S."/>
            <person name="Giovannoni S.J."/>
            <person name="Cho J.C."/>
        </authorList>
    </citation>
    <scope>NUCLEOTIDE SEQUENCE [LARGE SCALE GENOMIC DNA]</scope>
    <source>
        <strain evidence="1 2">HTCC2506</strain>
    </source>
</reference>
<dbReference type="GO" id="GO:0003676">
    <property type="term" value="F:nucleic acid binding"/>
    <property type="evidence" value="ECO:0007669"/>
    <property type="project" value="InterPro"/>
</dbReference>
<name>Q0FYX6_9HYPH</name>
<dbReference type="InterPro" id="IPR029063">
    <property type="entry name" value="SAM-dependent_MTases_sf"/>
</dbReference>
<proteinExistence type="predicted"/>
<gene>
    <name evidence="1" type="ORF">FP2506_11517</name>
</gene>
<dbReference type="EMBL" id="AATP01000009">
    <property type="protein sequence ID" value="EAU40182.1"/>
    <property type="molecule type" value="Genomic_DNA"/>
</dbReference>
<accession>Q0FYX6</accession>
<keyword evidence="2" id="KW-1185">Reference proteome</keyword>
<dbReference type="PROSITE" id="PS00092">
    <property type="entry name" value="N6_MTASE"/>
    <property type="match status" value="1"/>
</dbReference>
<comment type="caution">
    <text evidence="1">The sequence shown here is derived from an EMBL/GenBank/DDBJ whole genome shotgun (WGS) entry which is preliminary data.</text>
</comment>
<evidence type="ECO:0000313" key="2">
    <source>
        <dbReference type="Proteomes" id="UP000004310"/>
    </source>
</evidence>
<dbReference type="GO" id="GO:0032259">
    <property type="term" value="P:methylation"/>
    <property type="evidence" value="ECO:0007669"/>
    <property type="project" value="InterPro"/>
</dbReference>
<dbReference type="eggNOG" id="COG0286">
    <property type="taxonomic scope" value="Bacteria"/>
</dbReference>
<dbReference type="InterPro" id="IPR002052">
    <property type="entry name" value="DNA_methylase_N6_adenine_CS"/>
</dbReference>
<dbReference type="GO" id="GO:0008168">
    <property type="term" value="F:methyltransferase activity"/>
    <property type="evidence" value="ECO:0007669"/>
    <property type="project" value="InterPro"/>
</dbReference>
<dbReference type="Proteomes" id="UP000004310">
    <property type="component" value="Unassembled WGS sequence"/>
</dbReference>
<sequence>MSAAGSINRVVGGPRLEPPDSLDYFPTPPWATRALFHHILGRRRFLGMTCEEPACGEGHMAYALEEFFSEVRASDVFGYGYGDVRDFLDEVSWTAIERPDWIVTNPPFGAKIVDFMARAIGRARHGVAMFIPTVKLDGMARYRQVYRPHPPRIHAQFVERVPLHRKRWDPEGDTFTAYCWLVWERSASSGLLLPPKPTVWIPPSRAELHYTRDVERFGHSIWSPWQPKEDGVAA</sequence>